<dbReference type="RefSeq" id="WP_056934404.1">
    <property type="nucleotide sequence ID" value="NZ_CP013050.1"/>
</dbReference>
<dbReference type="Proteomes" id="UP000066042">
    <property type="component" value="Chromosome"/>
</dbReference>
<organism evidence="1 2">
    <name type="scientific">Thermococcus barophilus</name>
    <dbReference type="NCBI Taxonomy" id="55802"/>
    <lineage>
        <taxon>Archaea</taxon>
        <taxon>Methanobacteriati</taxon>
        <taxon>Methanobacteriota</taxon>
        <taxon>Thermococci</taxon>
        <taxon>Thermococcales</taxon>
        <taxon>Thermococcaceae</taxon>
        <taxon>Thermococcus</taxon>
    </lineage>
</organism>
<dbReference type="SUPFAM" id="SSF48371">
    <property type="entry name" value="ARM repeat"/>
    <property type="match status" value="1"/>
</dbReference>
<dbReference type="EMBL" id="CP013050">
    <property type="protein sequence ID" value="ALM75912.1"/>
    <property type="molecule type" value="Genomic_DNA"/>
</dbReference>
<gene>
    <name evidence="1" type="ORF">TBCH5v1_2009</name>
</gene>
<dbReference type="PATRIC" id="fig|55802.8.peg.1989"/>
<reference evidence="1 2" key="1">
    <citation type="journal article" date="2016" name="Genome Announc.">
        <title>Complete genome sequence of the hyperthermophilic and piezophilic archaeon Thermococcus barophilus Ch5, capable of growth at the expense of hydrogenogenesis from carbon monoxide and formate.</title>
        <authorList>
            <person name="Oger P."/>
            <person name="Sokolova T.G."/>
            <person name="Kozhevnikova D.A."/>
            <person name="Taranov E.A."/>
            <person name="Vannier P."/>
            <person name="Lee H.S."/>
            <person name="Kwon K.K."/>
            <person name="Kang S.G."/>
            <person name="Lee J.H."/>
            <person name="Bonch-Osmolovskaya E.A."/>
            <person name="Lebedinsky A.V."/>
        </authorList>
    </citation>
    <scope>NUCLEOTIDE SEQUENCE [LARGE SCALE GENOMIC DNA]</scope>
    <source>
        <strain evidence="2">Ch5</strain>
    </source>
</reference>
<dbReference type="Gene3D" id="1.25.10.10">
    <property type="entry name" value="Leucine-rich Repeat Variant"/>
    <property type="match status" value="2"/>
</dbReference>
<protein>
    <recommendedName>
        <fullName evidence="3">Condensin complex subunit 1 C-terminal domain-containing protein</fullName>
    </recommendedName>
</protein>
<name>A0A0S1XDV6_THEBA</name>
<accession>A0A0S1XDV6</accession>
<evidence type="ECO:0008006" key="3">
    <source>
        <dbReference type="Google" id="ProtNLM"/>
    </source>
</evidence>
<dbReference type="InterPro" id="IPR016024">
    <property type="entry name" value="ARM-type_fold"/>
</dbReference>
<evidence type="ECO:0000313" key="2">
    <source>
        <dbReference type="Proteomes" id="UP000066042"/>
    </source>
</evidence>
<evidence type="ECO:0000313" key="1">
    <source>
        <dbReference type="EMBL" id="ALM75912.1"/>
    </source>
</evidence>
<dbReference type="InterPro" id="IPR011989">
    <property type="entry name" value="ARM-like"/>
</dbReference>
<sequence length="514" mass="58918">MKYLTFLVISRTDIIINKNGMREDLKGWRFHDVIELASKYDKGFKILVELLDDYDSTVRKNALYVIQDMIKEGLLDNRKIKLILDKIIKMTHDSDEKISLTAIETLNLILDRVELDPDDYEKVTNALMKVLKAGIPILSEYAAEGLGTLGAKIAVIASKIIGWLFSLIKAGQKREIQSAAITALTEMAYKTKNKKIVDKIVRGLAEALDEADAYGKEKILTSLERLITRRDMISKRTLSLTFRKVRPLLKDKKFKNKAEMVVLRIMRVAKVDEEKEEVISFKTQLDIDQYSIKDVERLLDSGKQEIVVEMAKHNPEVLEKVIELLYSDEYTKRIDALWVISRVVPYLGPTRAYSILPIIGEFLKSKNKWVKDTAGKVLAEIYSHYQGTSHYIISLLDVLIKSNKTEDLESALFLLKELCDKTNDSRIINGAISFMTNLLEENNNLRRLALSFLAQQAHNLLRADSDTLQRLLKTLQKTKPQMKEEKYREIVTSLIDVVQNILRKRDATLPEALE</sequence>
<dbReference type="AlphaFoldDB" id="A0A0S1XDV6"/>
<proteinExistence type="predicted"/>
<dbReference type="GeneID" id="26137239"/>